<dbReference type="EMBL" id="BANT01000014">
    <property type="protein sequence ID" value="GAC56973.1"/>
    <property type="molecule type" value="Genomic_DNA"/>
</dbReference>
<dbReference type="PROSITE" id="PS50943">
    <property type="entry name" value="HTH_CROC1"/>
    <property type="match status" value="1"/>
</dbReference>
<evidence type="ECO:0000256" key="1">
    <source>
        <dbReference type="ARBA" id="ARBA00023015"/>
    </source>
</evidence>
<evidence type="ECO:0000259" key="5">
    <source>
        <dbReference type="PROSITE" id="PS50943"/>
    </source>
</evidence>
<dbReference type="AlphaFoldDB" id="L7LAD5"/>
<dbReference type="Pfam" id="PF01381">
    <property type="entry name" value="HTH_3"/>
    <property type="match status" value="1"/>
</dbReference>
<evidence type="ECO:0000256" key="3">
    <source>
        <dbReference type="ARBA" id="ARBA00023163"/>
    </source>
</evidence>
<dbReference type="PRINTS" id="PR00455">
    <property type="entry name" value="HTHTETR"/>
</dbReference>
<feature type="DNA-binding region" description="H-T-H motif" evidence="4">
    <location>
        <begin position="113"/>
        <end position="132"/>
    </location>
</feature>
<feature type="domain" description="HTH cro/C1-type" evidence="5">
    <location>
        <begin position="12"/>
        <end position="66"/>
    </location>
</feature>
<dbReference type="Proteomes" id="UP000053405">
    <property type="component" value="Unassembled WGS sequence"/>
</dbReference>
<accession>L7LAD5</accession>
<dbReference type="SUPFAM" id="SSF48498">
    <property type="entry name" value="Tetracyclin repressor-like, C-terminal domain"/>
    <property type="match status" value="1"/>
</dbReference>
<protein>
    <submittedName>
        <fullName evidence="7">Putative TetR family transcriptional regulator</fullName>
    </submittedName>
</protein>
<dbReference type="GO" id="GO:0000976">
    <property type="term" value="F:transcription cis-regulatory region binding"/>
    <property type="evidence" value="ECO:0007669"/>
    <property type="project" value="TreeGrafter"/>
</dbReference>
<dbReference type="SUPFAM" id="SSF47413">
    <property type="entry name" value="lambda repressor-like DNA-binding domains"/>
    <property type="match status" value="1"/>
</dbReference>
<dbReference type="Gene3D" id="1.10.357.10">
    <property type="entry name" value="Tetracycline Repressor, domain 2"/>
    <property type="match status" value="1"/>
</dbReference>
<keyword evidence="8" id="KW-1185">Reference proteome</keyword>
<keyword evidence="1" id="KW-0805">Transcription regulation</keyword>
<organism evidence="7 8">
    <name type="scientific">Gordonia hirsuta DSM 44140 = NBRC 16056</name>
    <dbReference type="NCBI Taxonomy" id="1121927"/>
    <lineage>
        <taxon>Bacteria</taxon>
        <taxon>Bacillati</taxon>
        <taxon>Actinomycetota</taxon>
        <taxon>Actinomycetes</taxon>
        <taxon>Mycobacteriales</taxon>
        <taxon>Gordoniaceae</taxon>
        <taxon>Gordonia</taxon>
    </lineage>
</organism>
<dbReference type="STRING" id="1121927.GOHSU_14_01400"/>
<evidence type="ECO:0000256" key="2">
    <source>
        <dbReference type="ARBA" id="ARBA00023125"/>
    </source>
</evidence>
<dbReference type="SMART" id="SM00530">
    <property type="entry name" value="HTH_XRE"/>
    <property type="match status" value="1"/>
</dbReference>
<dbReference type="RefSeq" id="WP_005938228.1">
    <property type="nucleotide sequence ID" value="NZ_ATVK01000046.1"/>
</dbReference>
<dbReference type="PROSITE" id="PS50977">
    <property type="entry name" value="HTH_TETR_2"/>
    <property type="match status" value="1"/>
</dbReference>
<dbReference type="InterPro" id="IPR001647">
    <property type="entry name" value="HTH_TetR"/>
</dbReference>
<dbReference type="InterPro" id="IPR009057">
    <property type="entry name" value="Homeodomain-like_sf"/>
</dbReference>
<dbReference type="CDD" id="cd00093">
    <property type="entry name" value="HTH_XRE"/>
    <property type="match status" value="1"/>
</dbReference>
<dbReference type="PANTHER" id="PTHR30055:SF234">
    <property type="entry name" value="HTH-TYPE TRANSCRIPTIONAL REGULATOR BETI"/>
    <property type="match status" value="1"/>
</dbReference>
<dbReference type="InterPro" id="IPR036271">
    <property type="entry name" value="Tet_transcr_reg_TetR-rel_C_sf"/>
</dbReference>
<gene>
    <name evidence="7" type="ORF">GOHSU_14_01400</name>
</gene>
<dbReference type="InterPro" id="IPR050109">
    <property type="entry name" value="HTH-type_TetR-like_transc_reg"/>
</dbReference>
<name>L7LAD5_9ACTN</name>
<keyword evidence="2 4" id="KW-0238">DNA-binding</keyword>
<dbReference type="OrthoDB" id="1669699at2"/>
<evidence type="ECO:0000313" key="8">
    <source>
        <dbReference type="Proteomes" id="UP000053405"/>
    </source>
</evidence>
<dbReference type="InterPro" id="IPR041490">
    <property type="entry name" value="KstR2_TetR_C"/>
</dbReference>
<feature type="domain" description="HTH tetR-type" evidence="6">
    <location>
        <begin position="90"/>
        <end position="150"/>
    </location>
</feature>
<evidence type="ECO:0000259" key="6">
    <source>
        <dbReference type="PROSITE" id="PS50977"/>
    </source>
</evidence>
<dbReference type="SUPFAM" id="SSF46689">
    <property type="entry name" value="Homeodomain-like"/>
    <property type="match status" value="1"/>
</dbReference>
<dbReference type="eggNOG" id="COG1309">
    <property type="taxonomic scope" value="Bacteria"/>
</dbReference>
<dbReference type="Pfam" id="PF17932">
    <property type="entry name" value="TetR_C_24"/>
    <property type="match status" value="1"/>
</dbReference>
<keyword evidence="3" id="KW-0804">Transcription</keyword>
<reference evidence="7 8" key="1">
    <citation type="submission" date="2012-12" db="EMBL/GenBank/DDBJ databases">
        <title>Whole genome shotgun sequence of Gordonia hirsuta NBRC 16056.</title>
        <authorList>
            <person name="Isaki-Nakamura S."/>
            <person name="Hosoyama A."/>
            <person name="Tsuchikane K."/>
            <person name="Katsumata H."/>
            <person name="Baba S."/>
            <person name="Yamazaki S."/>
            <person name="Fujita N."/>
        </authorList>
    </citation>
    <scope>NUCLEOTIDE SEQUENCE [LARGE SCALE GENOMIC DNA]</scope>
    <source>
        <strain evidence="7 8">NBRC 16056</strain>
    </source>
</reference>
<comment type="caution">
    <text evidence="7">The sequence shown here is derived from an EMBL/GenBank/DDBJ whole genome shotgun (WGS) entry which is preliminary data.</text>
</comment>
<dbReference type="eggNOG" id="COG1426">
    <property type="taxonomic scope" value="Bacteria"/>
</dbReference>
<dbReference type="GO" id="GO:0003700">
    <property type="term" value="F:DNA-binding transcription factor activity"/>
    <property type="evidence" value="ECO:0007669"/>
    <property type="project" value="TreeGrafter"/>
</dbReference>
<sequence>MTEQSVGLGTTVRAVRRARGLTLRALAAELGVSPGTMSAIENGKVAVTVGRLNEVSAVLGVPVADLVDPLSVPIAAPTPVGGPDWRTYPPLPLDPVLAATVDVFADTGYHGATMRLVAAAADLSVAGIYRYHRSKQRLLVALIDAWFDDLLWRIEAAAGSADSPGRAFAELVRVLVRGQVQRRELAFIVETELRSLDEPDRGRIGAIRRGVQRRFVDMAQAAVDAGEFGTEAPAAGARAVVSLCLAVPFRLDGEVPPAADVLADEYAALALAMMGAVVQ</sequence>
<evidence type="ECO:0000256" key="4">
    <source>
        <dbReference type="PROSITE-ProRule" id="PRU00335"/>
    </source>
</evidence>
<dbReference type="PANTHER" id="PTHR30055">
    <property type="entry name" value="HTH-TYPE TRANSCRIPTIONAL REGULATOR RUTR"/>
    <property type="match status" value="1"/>
</dbReference>
<proteinExistence type="predicted"/>
<dbReference type="InterPro" id="IPR001387">
    <property type="entry name" value="Cro/C1-type_HTH"/>
</dbReference>
<dbReference type="Pfam" id="PF00440">
    <property type="entry name" value="TetR_N"/>
    <property type="match status" value="1"/>
</dbReference>
<evidence type="ECO:0000313" key="7">
    <source>
        <dbReference type="EMBL" id="GAC56973.1"/>
    </source>
</evidence>
<dbReference type="InterPro" id="IPR010982">
    <property type="entry name" value="Lambda_DNA-bd_dom_sf"/>
</dbReference>
<dbReference type="Gene3D" id="1.10.260.40">
    <property type="entry name" value="lambda repressor-like DNA-binding domains"/>
    <property type="match status" value="1"/>
</dbReference>